<reference evidence="8" key="1">
    <citation type="submission" date="2020-11" db="EMBL/GenBank/DDBJ databases">
        <authorList>
            <consortium name="DOE Joint Genome Institute"/>
            <person name="Ahrendt S."/>
            <person name="Riley R."/>
            <person name="Andreopoulos W."/>
            <person name="LaButti K."/>
            <person name="Pangilinan J."/>
            <person name="Ruiz-duenas F.J."/>
            <person name="Barrasa J.M."/>
            <person name="Sanchez-Garcia M."/>
            <person name="Camarero S."/>
            <person name="Miyauchi S."/>
            <person name="Serrano A."/>
            <person name="Linde D."/>
            <person name="Babiker R."/>
            <person name="Drula E."/>
            <person name="Ayuso-Fernandez I."/>
            <person name="Pacheco R."/>
            <person name="Padilla G."/>
            <person name="Ferreira P."/>
            <person name="Barriuso J."/>
            <person name="Kellner H."/>
            <person name="Castanera R."/>
            <person name="Alfaro M."/>
            <person name="Ramirez L."/>
            <person name="Pisabarro A.G."/>
            <person name="Kuo A."/>
            <person name="Tritt A."/>
            <person name="Lipzen A."/>
            <person name="He G."/>
            <person name="Yan M."/>
            <person name="Ng V."/>
            <person name="Cullen D."/>
            <person name="Martin F."/>
            <person name="Rosso M.-N."/>
            <person name="Henrissat B."/>
            <person name="Hibbett D."/>
            <person name="Martinez A.T."/>
            <person name="Grigoriev I.V."/>
        </authorList>
    </citation>
    <scope>NUCLEOTIDE SEQUENCE</scope>
    <source>
        <strain evidence="8">AH 44721</strain>
    </source>
</reference>
<evidence type="ECO:0000313" key="9">
    <source>
        <dbReference type="Proteomes" id="UP000724874"/>
    </source>
</evidence>
<proteinExistence type="inferred from homology"/>
<dbReference type="PANTHER" id="PTHR21227">
    <property type="entry name" value="TRNA-SPLICING ENDONUCLEASE SUBUNIT SEN2"/>
    <property type="match status" value="1"/>
</dbReference>
<dbReference type="GO" id="GO:0000213">
    <property type="term" value="F:tRNA-intron lyase activity"/>
    <property type="evidence" value="ECO:0007669"/>
    <property type="project" value="UniProtKB-UniRule"/>
</dbReference>
<dbReference type="EC" id="4.6.1.16" evidence="4"/>
<gene>
    <name evidence="8" type="ORF">CPB84DRAFT_1780149</name>
</gene>
<evidence type="ECO:0000256" key="6">
    <source>
        <dbReference type="SAM" id="MobiDB-lite"/>
    </source>
</evidence>
<dbReference type="PANTHER" id="PTHR21227:SF0">
    <property type="entry name" value="TRNA-SPLICING ENDONUCLEASE SUBUNIT SEN2"/>
    <property type="match status" value="1"/>
</dbReference>
<name>A0A9P5TNB0_GYMJU</name>
<dbReference type="GO" id="GO:0000379">
    <property type="term" value="P:tRNA-type intron splice site recognition and cleavage"/>
    <property type="evidence" value="ECO:0007669"/>
    <property type="project" value="TreeGrafter"/>
</dbReference>
<sequence>MSLIGPSTRPKSSGAQKGGARKHENNKIYANPLPLLFVEPPPSRIGSILGLLGLSLTRIENPQCEGVFNPVTRSVWVSNPEYSLLLWRRGFFGKGDLSRSEPSWLARQINIRKSGGKQLTSEEITARRRAERKQFKLDRARAIAAVAEEAEIIFATEGRVIAPALSGPAIPSAATWKPTRQPEIQDPPDSPLPEEEIQPIEEEEPLEDVEHLQLTLQEAFFLLWNLDCLTILDPQSMQPMTLQQIWLAFQKAELPSRIPPPMNPSESLQFDNPFLINYVVYHHYRSLGWVVKGGIKFCVDYLLYKRGPVFAHAELSLVVLPVYEDPEDQKSSSIDLHNSSPFAWSWLSTINRVNSQVQKTLILVYVTIPAKSRVPRNILLSPACLAHYSVREVVLRRFIPARMRD</sequence>
<evidence type="ECO:0000256" key="3">
    <source>
        <dbReference type="ARBA" id="ARBA00023239"/>
    </source>
</evidence>
<dbReference type="InterPro" id="IPR011856">
    <property type="entry name" value="tRNA_endonuc-like_dom_sf"/>
</dbReference>
<keyword evidence="2 4" id="KW-0819">tRNA processing</keyword>
<dbReference type="GO" id="GO:0000214">
    <property type="term" value="C:tRNA-intron endonuclease complex"/>
    <property type="evidence" value="ECO:0007669"/>
    <property type="project" value="UniProtKB-UniRule"/>
</dbReference>
<evidence type="ECO:0000256" key="5">
    <source>
        <dbReference type="PIRSR" id="PIRSR011789-1"/>
    </source>
</evidence>
<comment type="similarity">
    <text evidence="1 4">Belongs to the tRNA-intron endonuclease family.</text>
</comment>
<dbReference type="InterPro" id="IPR036167">
    <property type="entry name" value="tRNA_intron_Endo_cat-like_sf"/>
</dbReference>
<evidence type="ECO:0000256" key="1">
    <source>
        <dbReference type="ARBA" id="ARBA00008078"/>
    </source>
</evidence>
<protein>
    <recommendedName>
        <fullName evidence="4">tRNA-splicing endonuclease subunit Sen2</fullName>
        <ecNumber evidence="4">4.6.1.16</ecNumber>
    </recommendedName>
</protein>
<dbReference type="InterPro" id="IPR006676">
    <property type="entry name" value="tRNA_splic"/>
</dbReference>
<evidence type="ECO:0000256" key="2">
    <source>
        <dbReference type="ARBA" id="ARBA00022694"/>
    </source>
</evidence>
<dbReference type="PIRSF" id="PIRSF011789">
    <property type="entry name" value="tRNA_splic_SEN2"/>
    <property type="match status" value="1"/>
</dbReference>
<keyword evidence="9" id="KW-1185">Reference proteome</keyword>
<dbReference type="CDD" id="cd22363">
    <property type="entry name" value="tRNA-intron_lyase_C"/>
    <property type="match status" value="1"/>
</dbReference>
<dbReference type="GO" id="GO:0005737">
    <property type="term" value="C:cytoplasm"/>
    <property type="evidence" value="ECO:0007669"/>
    <property type="project" value="TreeGrafter"/>
</dbReference>
<feature type="active site" evidence="5">
    <location>
        <position position="312"/>
    </location>
</feature>
<dbReference type="EMBL" id="JADNYJ010000052">
    <property type="protein sequence ID" value="KAF8899595.1"/>
    <property type="molecule type" value="Genomic_DNA"/>
</dbReference>
<feature type="domain" description="tRNA intron endonuclease catalytic" evidence="7">
    <location>
        <begin position="274"/>
        <end position="366"/>
    </location>
</feature>
<feature type="region of interest" description="Disordered" evidence="6">
    <location>
        <begin position="172"/>
        <end position="195"/>
    </location>
</feature>
<dbReference type="Pfam" id="PF01974">
    <property type="entry name" value="tRNA_int_endo"/>
    <property type="match status" value="1"/>
</dbReference>
<evidence type="ECO:0000259" key="7">
    <source>
        <dbReference type="Pfam" id="PF01974"/>
    </source>
</evidence>
<feature type="active site" evidence="5">
    <location>
        <position position="359"/>
    </location>
</feature>
<feature type="region of interest" description="Disordered" evidence="6">
    <location>
        <begin position="1"/>
        <end position="24"/>
    </location>
</feature>
<dbReference type="InterPro" id="IPR016589">
    <property type="entry name" value="tRNA_splic_SEN2"/>
</dbReference>
<dbReference type="FunFam" id="3.40.1350.10:FF:000007">
    <property type="entry name" value="tRNA-splicing endonuclease subunit Sen2"/>
    <property type="match status" value="1"/>
</dbReference>
<accession>A0A9P5TNB0</accession>
<comment type="caution">
    <text evidence="8">The sequence shown here is derived from an EMBL/GenBank/DDBJ whole genome shotgun (WGS) entry which is preliminary data.</text>
</comment>
<dbReference type="InterPro" id="IPR006677">
    <property type="entry name" value="tRNA_intron_Endonuc_cat-like"/>
</dbReference>
<evidence type="ECO:0000313" key="8">
    <source>
        <dbReference type="EMBL" id="KAF8899595.1"/>
    </source>
</evidence>
<keyword evidence="3 4" id="KW-0456">Lyase</keyword>
<dbReference type="OrthoDB" id="10249562at2759"/>
<dbReference type="GO" id="GO:0003676">
    <property type="term" value="F:nucleic acid binding"/>
    <property type="evidence" value="ECO:0007669"/>
    <property type="project" value="InterPro"/>
</dbReference>
<evidence type="ECO:0000256" key="4">
    <source>
        <dbReference type="PIRNR" id="PIRNR011789"/>
    </source>
</evidence>
<dbReference type="AlphaFoldDB" id="A0A9P5TNB0"/>
<dbReference type="Gene3D" id="3.40.1350.10">
    <property type="match status" value="1"/>
</dbReference>
<dbReference type="SUPFAM" id="SSF53032">
    <property type="entry name" value="tRNA-intron endonuclease catalytic domain-like"/>
    <property type="match status" value="1"/>
</dbReference>
<comment type="function">
    <text evidence="4">Constitutes one of the two catalytic subunit of the tRNA-splicing endonuclease complex, a complex responsible for identification and cleavage of the splice sites in pre-tRNA. It cleaves pre-tRNA at the 5'- and 3'-splice sites to release the intron. The products are an intron and two tRNA half-molecules bearing 2',3'-cyclic phosphate and 5'-OH termini. There are no conserved sequences at the splice sites, but the intron is invariably located at the same site in the gene, placing the splice sites an invariant distance from the constant structural features of the tRNA body.</text>
</comment>
<dbReference type="Proteomes" id="UP000724874">
    <property type="component" value="Unassembled WGS sequence"/>
</dbReference>
<feature type="active site" evidence="5">
    <location>
        <position position="304"/>
    </location>
</feature>
<organism evidence="8 9">
    <name type="scientific">Gymnopilus junonius</name>
    <name type="common">Spectacular rustgill mushroom</name>
    <name type="synonym">Gymnopilus spectabilis subsp. junonius</name>
    <dbReference type="NCBI Taxonomy" id="109634"/>
    <lineage>
        <taxon>Eukaryota</taxon>
        <taxon>Fungi</taxon>
        <taxon>Dikarya</taxon>
        <taxon>Basidiomycota</taxon>
        <taxon>Agaricomycotina</taxon>
        <taxon>Agaricomycetes</taxon>
        <taxon>Agaricomycetidae</taxon>
        <taxon>Agaricales</taxon>
        <taxon>Agaricineae</taxon>
        <taxon>Hymenogastraceae</taxon>
        <taxon>Gymnopilus</taxon>
    </lineage>
</organism>